<dbReference type="Gene3D" id="1.10.287.110">
    <property type="entry name" value="DnaJ domain"/>
    <property type="match status" value="1"/>
</dbReference>
<keyword evidence="1" id="KW-1185">Reference proteome</keyword>
<keyword evidence="4" id="KW-1267">Proteomics identification</keyword>
<name>A0AB32TX49_DANRE</name>
<dbReference type="PROSITE" id="PS50076">
    <property type="entry name" value="DNAJ_2"/>
    <property type="match status" value="1"/>
</dbReference>
<dbReference type="RefSeq" id="XP_068080358.2">
    <property type="nucleotide sequence ID" value="XM_068224257.2"/>
</dbReference>
<dbReference type="KEGG" id="dre:100535820"/>
<dbReference type="PANTHER" id="PTHR44665">
    <property type="entry name" value="DNAJ HOMOLOG SUBFAMILY C MEMBER 14"/>
    <property type="match status" value="1"/>
</dbReference>
<dbReference type="SUPFAM" id="SSF46565">
    <property type="entry name" value="Chaperone J-domain"/>
    <property type="match status" value="1"/>
</dbReference>
<dbReference type="Proteomes" id="UP000000437">
    <property type="component" value="Chromosome 11"/>
</dbReference>
<dbReference type="PANTHER" id="PTHR44665:SF1">
    <property type="entry name" value="DNAJ HOMOLOG SUBFAMILY C MEMBER 14"/>
    <property type="match status" value="1"/>
</dbReference>
<sequence length="709" mass="79319">MFRYLSKMEADMAVHWDTVEENTDRETPSVSLASSYLENDTHHGPFECEHEAMDDFDCEFPDEDFDLDENEEQNAKTEDLIDNQAEDEEKSDELRDEGETKSRNAGSGRKGKSKKSGLGTGFYDQTQSWTSSSSSSMPHKSFLASSRHKQVRRRNHHLHNHSRVRRKNGIPLVMVCRDFLSDFVSPWCISCIHMFVELIISLTHRCGLLVESSGIALYDFGTQMLSKVTDIPGLTQDMRRIVDWSRCWTVALIDGIVRSTCKARNSLLSTLGFVRVALSAGSQMMKCVVGRLAGERGRKWWLAFQSSRIWRKVSDLCVRIRGWRFKRGAGSENSNPESPNRGAEKWQPGEELQRLLALAKIPEEELDPFNVLGVDVHATESELKRAYRQLAVQVHPDKNKHPGAGEAFKVLRAAWDIVSNPETRREYELKRMAATELSKSMNEFLTKLQDDLKEAMNTMMCTKCEGALRWTESPARLDSVLNVINGTVPRRETCGPSPACWDCALHSSHSWTEKSLTSLSGQAVSGSASLQTHTECRITSPSALKVAVGPAATDHPQITQQAGVLQQTCRISSTASSRLALPVTRLQTEDSSLQETLLITAPDPPLELLPCFQDLLLSRAFSAPGLSVAMLANTGLKEQNLHAAARKCANRSSAEMRRKTHRCSGVCVFAHERTTPGDRLLIQCWCFSSFLMMKPQHGDSQRSEQRSAG</sequence>
<evidence type="ECO:0000313" key="1">
    <source>
        <dbReference type="Proteomes" id="UP000000437"/>
    </source>
</evidence>
<accession>A0AB32TX49</accession>
<dbReference type="AlphaFoldDB" id="A0AB32TX49"/>
<dbReference type="CDD" id="cd06257">
    <property type="entry name" value="DnaJ"/>
    <property type="match status" value="1"/>
</dbReference>
<dbReference type="Pfam" id="PF00226">
    <property type="entry name" value="DnaJ"/>
    <property type="match status" value="1"/>
</dbReference>
<reference evidence="2" key="1">
    <citation type="submission" date="2025-08" db="UniProtKB">
        <authorList>
            <consortium name="RefSeq"/>
        </authorList>
    </citation>
    <scope>IDENTIFICATION</scope>
    <source>
        <strain evidence="2">Tuebingen</strain>
        <tissue evidence="2">Fibroblasts and whole tissue</tissue>
    </source>
</reference>
<organism evidence="1 2">
    <name type="scientific">Danio rerio</name>
    <name type="common">Zebrafish</name>
    <name type="synonym">Brachydanio rerio</name>
    <dbReference type="NCBI Taxonomy" id="7955"/>
    <lineage>
        <taxon>Eukaryota</taxon>
        <taxon>Metazoa</taxon>
        <taxon>Chordata</taxon>
        <taxon>Craniata</taxon>
        <taxon>Vertebrata</taxon>
        <taxon>Euteleostomi</taxon>
        <taxon>Actinopterygii</taxon>
        <taxon>Neopterygii</taxon>
        <taxon>Teleostei</taxon>
        <taxon>Ostariophysi</taxon>
        <taxon>Cypriniformes</taxon>
        <taxon>Danionidae</taxon>
        <taxon>Danioninae</taxon>
        <taxon>Danio</taxon>
    </lineage>
</organism>
<dbReference type="AGR" id="ZFIN:ZDB-GENE-121105-7"/>
<dbReference type="SMART" id="SM00271">
    <property type="entry name" value="DnaJ"/>
    <property type="match status" value="1"/>
</dbReference>
<dbReference type="InterPro" id="IPR001623">
    <property type="entry name" value="DnaJ_domain"/>
</dbReference>
<evidence type="ECO:0007829" key="4">
    <source>
        <dbReference type="PeptideAtlas" id="A0AB32TX49"/>
    </source>
</evidence>
<dbReference type="InterPro" id="IPR036869">
    <property type="entry name" value="J_dom_sf"/>
</dbReference>
<evidence type="ECO:0000313" key="2">
    <source>
        <dbReference type="RefSeq" id="XP_068080358.2"/>
    </source>
</evidence>
<proteinExistence type="evidence at protein level"/>
<dbReference type="InterPro" id="IPR052317">
    <property type="entry name" value="Viral_replicn-host_int_reg"/>
</dbReference>
<dbReference type="CTD" id="85406"/>
<evidence type="ECO:0000313" key="3">
    <source>
        <dbReference type="ZFIN" id="ZDB-GENE-121105-7"/>
    </source>
</evidence>
<dbReference type="ZFIN" id="ZDB-GENE-121105-7">
    <property type="gene designation" value="dnajc14"/>
</dbReference>
<gene>
    <name evidence="2 3" type="primary">dnajc14</name>
</gene>
<protein>
    <submittedName>
        <fullName evidence="2">DnaJ homolog subfamily C member 14 isoform X1</fullName>
    </submittedName>
</protein>
<dbReference type="PRINTS" id="PR00625">
    <property type="entry name" value="JDOMAIN"/>
</dbReference>